<sequence>MAVCNWIYTTLSYSGLEFVTFVLVDAVVKSPLRDAANDGEKRTIWLYESVGLGLICFIVYLFHHMPYLLILLTSITFVYTQLLVRAGFTNILADLQAHWENHLQHEESMKQIEHQKQLQQQQMTSFPAADINNLSGQKIEQSYGMTFPFLIKQNNLQYPPNATVVPGQETPTYSLNTNTVTYRDGGVKHGRGIIPTYARSWNSAAGAHYPNINSHHPVSMLNSAPHDNGVTSLQSINSNNCRSFWSNQNLPRRSLHPNTGTKFLSKPLPSRSIKSKVMNIIGLGPSPVRPVGLVNYGENVCFMNSIIQCLARVPFLVENLTAIA</sequence>
<dbReference type="Gene3D" id="3.90.70.10">
    <property type="entry name" value="Cysteine proteinases"/>
    <property type="match status" value="1"/>
</dbReference>
<dbReference type="SUPFAM" id="SSF54001">
    <property type="entry name" value="Cysteine proteinases"/>
    <property type="match status" value="1"/>
</dbReference>
<keyword evidence="1" id="KW-1133">Transmembrane helix</keyword>
<feature type="transmembrane region" description="Helical" evidence="1">
    <location>
        <begin position="6"/>
        <end position="24"/>
    </location>
</feature>
<dbReference type="AlphaFoldDB" id="A0A0B7A319"/>
<feature type="transmembrane region" description="Helical" evidence="1">
    <location>
        <begin position="68"/>
        <end position="88"/>
    </location>
</feature>
<proteinExistence type="predicted"/>
<protein>
    <recommendedName>
        <fullName evidence="3">USP domain-containing protein</fullName>
    </recommendedName>
</protein>
<keyword evidence="1" id="KW-0812">Transmembrane</keyword>
<feature type="transmembrane region" description="Helical" evidence="1">
    <location>
        <begin position="44"/>
        <end position="62"/>
    </location>
</feature>
<reference evidence="2" key="1">
    <citation type="submission" date="2014-12" db="EMBL/GenBank/DDBJ databases">
        <title>Insight into the proteome of Arion vulgaris.</title>
        <authorList>
            <person name="Aradska J."/>
            <person name="Bulat T."/>
            <person name="Smidak R."/>
            <person name="Sarate P."/>
            <person name="Gangsoo J."/>
            <person name="Sialana F."/>
            <person name="Bilban M."/>
            <person name="Lubec G."/>
        </authorList>
    </citation>
    <scope>NUCLEOTIDE SEQUENCE</scope>
    <source>
        <tissue evidence="2">Skin</tissue>
    </source>
</reference>
<feature type="non-terminal residue" evidence="2">
    <location>
        <position position="324"/>
    </location>
</feature>
<evidence type="ECO:0000256" key="1">
    <source>
        <dbReference type="SAM" id="Phobius"/>
    </source>
</evidence>
<dbReference type="InterPro" id="IPR038765">
    <property type="entry name" value="Papain-like_cys_pep_sf"/>
</dbReference>
<evidence type="ECO:0000313" key="2">
    <source>
        <dbReference type="EMBL" id="CEK74446.1"/>
    </source>
</evidence>
<organism evidence="2">
    <name type="scientific">Arion vulgaris</name>
    <dbReference type="NCBI Taxonomy" id="1028688"/>
    <lineage>
        <taxon>Eukaryota</taxon>
        <taxon>Metazoa</taxon>
        <taxon>Spiralia</taxon>
        <taxon>Lophotrochozoa</taxon>
        <taxon>Mollusca</taxon>
        <taxon>Gastropoda</taxon>
        <taxon>Heterobranchia</taxon>
        <taxon>Euthyneura</taxon>
        <taxon>Panpulmonata</taxon>
        <taxon>Eupulmonata</taxon>
        <taxon>Stylommatophora</taxon>
        <taxon>Helicina</taxon>
        <taxon>Arionoidea</taxon>
        <taxon>Arionidae</taxon>
        <taxon>Arion</taxon>
    </lineage>
</organism>
<keyword evidence="1" id="KW-0472">Membrane</keyword>
<evidence type="ECO:0008006" key="3">
    <source>
        <dbReference type="Google" id="ProtNLM"/>
    </source>
</evidence>
<gene>
    <name evidence="2" type="primary">ORF91113</name>
</gene>
<dbReference type="EMBL" id="HACG01027581">
    <property type="protein sequence ID" value="CEK74446.1"/>
    <property type="molecule type" value="Transcribed_RNA"/>
</dbReference>
<name>A0A0B7A319_9EUPU</name>
<accession>A0A0B7A319</accession>